<keyword evidence="5" id="KW-0408">Iron</keyword>
<dbReference type="Proteomes" id="UP000780721">
    <property type="component" value="Unassembled WGS sequence"/>
</dbReference>
<evidence type="ECO:0000256" key="6">
    <source>
        <dbReference type="ARBA" id="ARBA00023014"/>
    </source>
</evidence>
<evidence type="ECO:0000256" key="1">
    <source>
        <dbReference type="ARBA" id="ARBA00001966"/>
    </source>
</evidence>
<evidence type="ECO:0000256" key="4">
    <source>
        <dbReference type="ARBA" id="ARBA00022723"/>
    </source>
</evidence>
<dbReference type="GO" id="GO:0051539">
    <property type="term" value="F:4 iron, 4 sulfur cluster binding"/>
    <property type="evidence" value="ECO:0007669"/>
    <property type="project" value="UniProtKB-KW"/>
</dbReference>
<dbReference type="GO" id="GO:0030488">
    <property type="term" value="P:tRNA methylation"/>
    <property type="evidence" value="ECO:0007669"/>
    <property type="project" value="TreeGrafter"/>
</dbReference>
<sequence>SEIMPAVKEYFKKTGRRVSFEYALVLGVNDGEEDRKALADLLKGEKGEHFPCHVNLIPVNPIKERTFAPPDRKRVYAFQEYLQKRGITCTVRREMGADIAGACGQLRRDGTKGA</sequence>
<proteinExistence type="predicted"/>
<evidence type="ECO:0000256" key="3">
    <source>
        <dbReference type="ARBA" id="ARBA00022691"/>
    </source>
</evidence>
<dbReference type="PROSITE" id="PS51918">
    <property type="entry name" value="RADICAL_SAM"/>
    <property type="match status" value="1"/>
</dbReference>
<comment type="caution">
    <text evidence="8">The sequence shown here is derived from an EMBL/GenBank/DDBJ whole genome shotgun (WGS) entry which is preliminary data.</text>
</comment>
<dbReference type="Gene3D" id="3.20.20.70">
    <property type="entry name" value="Aldolase class I"/>
    <property type="match status" value="1"/>
</dbReference>
<evidence type="ECO:0000259" key="7">
    <source>
        <dbReference type="PROSITE" id="PS51918"/>
    </source>
</evidence>
<dbReference type="PANTHER" id="PTHR30544">
    <property type="entry name" value="23S RRNA METHYLTRANSFERASE"/>
    <property type="match status" value="1"/>
</dbReference>
<protein>
    <submittedName>
        <fullName evidence="8">23S rRNA (Adenine(2503)-C(2))-methyltransferase RlmN</fullName>
    </submittedName>
</protein>
<dbReference type="InterPro" id="IPR040072">
    <property type="entry name" value="Methyltransferase_A"/>
</dbReference>
<comment type="cofactor">
    <cofactor evidence="1">
        <name>[4Fe-4S] cluster</name>
        <dbReference type="ChEBI" id="CHEBI:49883"/>
    </cofactor>
</comment>
<dbReference type="PANTHER" id="PTHR30544:SF5">
    <property type="entry name" value="RADICAL SAM CORE DOMAIN-CONTAINING PROTEIN"/>
    <property type="match status" value="1"/>
</dbReference>
<dbReference type="GO" id="GO:0070475">
    <property type="term" value="P:rRNA base methylation"/>
    <property type="evidence" value="ECO:0007669"/>
    <property type="project" value="TreeGrafter"/>
</dbReference>
<keyword evidence="2" id="KW-0004">4Fe-4S</keyword>
<evidence type="ECO:0000313" key="9">
    <source>
        <dbReference type="Proteomes" id="UP000780721"/>
    </source>
</evidence>
<keyword evidence="6" id="KW-0411">Iron-sulfur</keyword>
<dbReference type="GO" id="GO:0046872">
    <property type="term" value="F:metal ion binding"/>
    <property type="evidence" value="ECO:0007669"/>
    <property type="project" value="UniProtKB-KW"/>
</dbReference>
<evidence type="ECO:0000256" key="2">
    <source>
        <dbReference type="ARBA" id="ARBA00022485"/>
    </source>
</evidence>
<keyword evidence="4" id="KW-0479">Metal-binding</keyword>
<dbReference type="GO" id="GO:0003824">
    <property type="term" value="F:catalytic activity"/>
    <property type="evidence" value="ECO:0007669"/>
    <property type="project" value="InterPro"/>
</dbReference>
<feature type="domain" description="Radical SAM core" evidence="7">
    <location>
        <begin position="1"/>
        <end position="98"/>
    </location>
</feature>
<evidence type="ECO:0000313" key="8">
    <source>
        <dbReference type="EMBL" id="MBF1305756.1"/>
    </source>
</evidence>
<accession>A0A930DXR1</accession>
<dbReference type="EMBL" id="JABZRB010000256">
    <property type="protein sequence ID" value="MBF1305756.1"/>
    <property type="molecule type" value="Genomic_DNA"/>
</dbReference>
<feature type="non-terminal residue" evidence="8">
    <location>
        <position position="1"/>
    </location>
</feature>
<evidence type="ECO:0000256" key="5">
    <source>
        <dbReference type="ARBA" id="ARBA00023004"/>
    </source>
</evidence>
<gene>
    <name evidence="8" type="ORF">HXM91_07920</name>
</gene>
<organism evidence="8 9">
    <name type="scientific">Oribacterium sinus</name>
    <dbReference type="NCBI Taxonomy" id="237576"/>
    <lineage>
        <taxon>Bacteria</taxon>
        <taxon>Bacillati</taxon>
        <taxon>Bacillota</taxon>
        <taxon>Clostridia</taxon>
        <taxon>Lachnospirales</taxon>
        <taxon>Lachnospiraceae</taxon>
        <taxon>Oribacterium</taxon>
    </lineage>
</organism>
<dbReference type="InterPro" id="IPR007197">
    <property type="entry name" value="rSAM"/>
</dbReference>
<dbReference type="AlphaFoldDB" id="A0A930DXR1"/>
<name>A0A930DXR1_9FIRM</name>
<dbReference type="InterPro" id="IPR013785">
    <property type="entry name" value="Aldolase_TIM"/>
</dbReference>
<reference evidence="8" key="1">
    <citation type="submission" date="2020-04" db="EMBL/GenBank/DDBJ databases">
        <title>Deep metagenomics examines the oral microbiome during advanced dental caries in children, revealing novel taxa and co-occurrences with host molecules.</title>
        <authorList>
            <person name="Baker J.L."/>
            <person name="Morton J.T."/>
            <person name="Dinis M."/>
            <person name="Alvarez R."/>
            <person name="Tran N.C."/>
            <person name="Knight R."/>
            <person name="Edlund A."/>
        </authorList>
    </citation>
    <scope>NUCLEOTIDE SEQUENCE</scope>
    <source>
        <strain evidence="8">JCVI_48_bin.5</strain>
    </source>
</reference>
<keyword evidence="3" id="KW-0949">S-adenosyl-L-methionine</keyword>